<dbReference type="AlphaFoldDB" id="A0A7H2BKR7"/>
<feature type="domain" description="SCP" evidence="2">
    <location>
        <begin position="76"/>
        <end position="179"/>
    </location>
</feature>
<gene>
    <name evidence="3" type="ORF">IDM48_02170</name>
</gene>
<dbReference type="InterPro" id="IPR014044">
    <property type="entry name" value="CAP_dom"/>
</dbReference>
<feature type="chain" id="PRO_5030163997" description="SCP domain-containing protein" evidence="1">
    <location>
        <begin position="36"/>
        <end position="208"/>
    </location>
</feature>
<accession>A0A7H2BKR7</accession>
<dbReference type="SUPFAM" id="SSF55797">
    <property type="entry name" value="PR-1-like"/>
    <property type="match status" value="1"/>
</dbReference>
<protein>
    <recommendedName>
        <fullName evidence="2">SCP domain-containing protein</fullName>
    </recommendedName>
</protein>
<dbReference type="Gene3D" id="3.40.33.10">
    <property type="entry name" value="CAP"/>
    <property type="match status" value="1"/>
</dbReference>
<feature type="signal peptide" evidence="1">
    <location>
        <begin position="1"/>
        <end position="35"/>
    </location>
</feature>
<dbReference type="EMBL" id="CP061538">
    <property type="protein sequence ID" value="QNV40263.2"/>
    <property type="molecule type" value="Genomic_DNA"/>
</dbReference>
<evidence type="ECO:0000259" key="2">
    <source>
        <dbReference type="Pfam" id="PF00188"/>
    </source>
</evidence>
<keyword evidence="1" id="KW-0732">Signal</keyword>
<organism evidence="3 4">
    <name type="scientific">Rothia amarae</name>
    <dbReference type="NCBI Taxonomy" id="169480"/>
    <lineage>
        <taxon>Bacteria</taxon>
        <taxon>Bacillati</taxon>
        <taxon>Actinomycetota</taxon>
        <taxon>Actinomycetes</taxon>
        <taxon>Micrococcales</taxon>
        <taxon>Micrococcaceae</taxon>
        <taxon>Rothia</taxon>
    </lineage>
</organism>
<proteinExistence type="predicted"/>
<reference evidence="3 4" key="1">
    <citation type="submission" date="2020-09" db="EMBL/GenBank/DDBJ databases">
        <title>Investigation of environmental microbe.</title>
        <authorList>
            <person name="Ou Y."/>
            <person name="Kang Q."/>
        </authorList>
    </citation>
    <scope>NUCLEOTIDE SEQUENCE [LARGE SCALE GENOMIC DNA]</scope>
    <source>
        <strain evidence="3 4">KJZ-9</strain>
    </source>
</reference>
<evidence type="ECO:0000313" key="4">
    <source>
        <dbReference type="Proteomes" id="UP000516421"/>
    </source>
</evidence>
<dbReference type="InterPro" id="IPR035940">
    <property type="entry name" value="CAP_sf"/>
</dbReference>
<dbReference type="RefSeq" id="WP_202939902.1">
    <property type="nucleotide sequence ID" value="NZ_CP061538.1"/>
</dbReference>
<dbReference type="Pfam" id="PF00188">
    <property type="entry name" value="CAP"/>
    <property type="match status" value="1"/>
</dbReference>
<sequence length="208" mass="22323">MTSIERIVMKSLAKKCTVAFSGAALAVLSIAPAQAAFTGGFTGTPSAPASQGTFAPTEPIPMTIWDVAHARIGIYEDINQVRAQHGLKPVTYSNTLSWTSNNCLSQIFQSPYQLDRPCYNFTSPMVQGYKGAGQSVVRAAQIDEVVPQLMATPSGRAKILDPNLTHVGSSMGYLAPGDKRFVITFASYSENTVFPQDDSNLPRTSWAG</sequence>
<evidence type="ECO:0000256" key="1">
    <source>
        <dbReference type="SAM" id="SignalP"/>
    </source>
</evidence>
<evidence type="ECO:0000313" key="3">
    <source>
        <dbReference type="EMBL" id="QNV40263.2"/>
    </source>
</evidence>
<dbReference type="Proteomes" id="UP000516421">
    <property type="component" value="Chromosome"/>
</dbReference>
<keyword evidence="4" id="KW-1185">Reference proteome</keyword>
<name>A0A7H2BKR7_9MICC</name>
<dbReference type="KEGG" id="rama:IDM48_02170"/>